<dbReference type="GO" id="GO:0005789">
    <property type="term" value="C:endoplasmic reticulum membrane"/>
    <property type="evidence" value="ECO:0007669"/>
    <property type="project" value="TreeGrafter"/>
</dbReference>
<dbReference type="PROSITE" id="PS51328">
    <property type="entry name" value="L_LECTIN_LIKE"/>
    <property type="match status" value="1"/>
</dbReference>
<dbReference type="Pfam" id="PF03388">
    <property type="entry name" value="Lectin_leg-like"/>
    <property type="match status" value="2"/>
</dbReference>
<comment type="subcellular location">
    <subcellularLocation>
        <location evidence="1">Membrane</location>
        <topology evidence="1">Single-pass type I membrane protein</topology>
    </subcellularLocation>
</comment>
<dbReference type="GO" id="GO:0006888">
    <property type="term" value="P:endoplasmic reticulum to Golgi vesicle-mediated transport"/>
    <property type="evidence" value="ECO:0007669"/>
    <property type="project" value="TreeGrafter"/>
</dbReference>
<dbReference type="InParanoid" id="A0A1S3F466"/>
<dbReference type="STRING" id="10020.ENSDORP00000000528"/>
<dbReference type="RefSeq" id="XP_012871443.1">
    <property type="nucleotide sequence ID" value="XM_013015989.1"/>
</dbReference>
<evidence type="ECO:0000256" key="7">
    <source>
        <dbReference type="SAM" id="Phobius"/>
    </source>
</evidence>
<dbReference type="InterPro" id="IPR005052">
    <property type="entry name" value="Lectin_leg"/>
</dbReference>
<feature type="domain" description="L-type lectin-like" evidence="9">
    <location>
        <begin position="52"/>
        <end position="306"/>
    </location>
</feature>
<keyword evidence="4 7" id="KW-1133">Transmembrane helix</keyword>
<evidence type="ECO:0000256" key="5">
    <source>
        <dbReference type="ARBA" id="ARBA00023136"/>
    </source>
</evidence>
<organism evidence="10 11">
    <name type="scientific">Dipodomys ordii</name>
    <name type="common">Ord's kangaroo rat</name>
    <dbReference type="NCBI Taxonomy" id="10020"/>
    <lineage>
        <taxon>Eukaryota</taxon>
        <taxon>Metazoa</taxon>
        <taxon>Chordata</taxon>
        <taxon>Craniata</taxon>
        <taxon>Vertebrata</taxon>
        <taxon>Euteleostomi</taxon>
        <taxon>Mammalia</taxon>
        <taxon>Eutheria</taxon>
        <taxon>Euarchontoglires</taxon>
        <taxon>Glires</taxon>
        <taxon>Rodentia</taxon>
        <taxon>Castorimorpha</taxon>
        <taxon>Heteromyidae</taxon>
        <taxon>Dipodomyinae</taxon>
        <taxon>Dipodomys</taxon>
    </lineage>
</organism>
<evidence type="ECO:0000256" key="4">
    <source>
        <dbReference type="ARBA" id="ARBA00022989"/>
    </source>
</evidence>
<evidence type="ECO:0000256" key="8">
    <source>
        <dbReference type="SAM" id="SignalP"/>
    </source>
</evidence>
<dbReference type="FunCoup" id="A0A1S3F466">
    <property type="interactions" value="2704"/>
</dbReference>
<dbReference type="Gene3D" id="2.60.120.200">
    <property type="match status" value="2"/>
</dbReference>
<evidence type="ECO:0000256" key="1">
    <source>
        <dbReference type="ARBA" id="ARBA00004479"/>
    </source>
</evidence>
<keyword evidence="10" id="KW-1185">Reference proteome</keyword>
<dbReference type="GO" id="GO:0005793">
    <property type="term" value="C:endoplasmic reticulum-Golgi intermediate compartment"/>
    <property type="evidence" value="ECO:0007669"/>
    <property type="project" value="TreeGrafter"/>
</dbReference>
<dbReference type="AlphaFoldDB" id="A0A1S3F466"/>
<dbReference type="GO" id="GO:0030134">
    <property type="term" value="C:COPII-coated ER to Golgi transport vesicle"/>
    <property type="evidence" value="ECO:0007669"/>
    <property type="project" value="TreeGrafter"/>
</dbReference>
<reference evidence="11" key="1">
    <citation type="submission" date="2025-08" db="UniProtKB">
        <authorList>
            <consortium name="RefSeq"/>
        </authorList>
    </citation>
    <scope>IDENTIFICATION</scope>
    <source>
        <tissue evidence="11">Kidney</tissue>
    </source>
</reference>
<dbReference type="Proteomes" id="UP000081671">
    <property type="component" value="Unplaced"/>
</dbReference>
<evidence type="ECO:0000259" key="9">
    <source>
        <dbReference type="PROSITE" id="PS51328"/>
    </source>
</evidence>
<dbReference type="GeneID" id="105985442"/>
<dbReference type="GO" id="GO:0005537">
    <property type="term" value="F:D-mannose binding"/>
    <property type="evidence" value="ECO:0007669"/>
    <property type="project" value="TreeGrafter"/>
</dbReference>
<evidence type="ECO:0000313" key="10">
    <source>
        <dbReference type="Proteomes" id="UP000081671"/>
    </source>
</evidence>
<gene>
    <name evidence="11" type="primary">Lman2</name>
</gene>
<evidence type="ECO:0000256" key="3">
    <source>
        <dbReference type="ARBA" id="ARBA00022729"/>
    </source>
</evidence>
<name>A0A1S3F466_DIPOR</name>
<dbReference type="OrthoDB" id="270293at2759"/>
<feature type="chain" id="PRO_5010237278" evidence="8">
    <location>
        <begin position="45"/>
        <end position="405"/>
    </location>
</feature>
<dbReference type="SUPFAM" id="SSF49899">
    <property type="entry name" value="Concanavalin A-like lectins/glucanases"/>
    <property type="match status" value="2"/>
</dbReference>
<evidence type="ECO:0000256" key="2">
    <source>
        <dbReference type="ARBA" id="ARBA00022692"/>
    </source>
</evidence>
<dbReference type="PANTHER" id="PTHR12223:SF36">
    <property type="entry name" value="VESICULAR INTEGRAL-MEMBRANE PROTEIN VIP36"/>
    <property type="match status" value="1"/>
</dbReference>
<dbReference type="CTD" id="10960"/>
<feature type="transmembrane region" description="Helical" evidence="7">
    <location>
        <begin position="353"/>
        <end position="375"/>
    </location>
</feature>
<keyword evidence="3 8" id="KW-0732">Signal</keyword>
<evidence type="ECO:0000313" key="11">
    <source>
        <dbReference type="RefSeq" id="XP_012871443.1"/>
    </source>
</evidence>
<dbReference type="KEGG" id="dord:105985442"/>
<keyword evidence="5 7" id="KW-0472">Membrane</keyword>
<protein>
    <submittedName>
        <fullName evidence="11">Vesicular integral-membrane protein VIP36</fullName>
    </submittedName>
</protein>
<dbReference type="PANTHER" id="PTHR12223">
    <property type="entry name" value="VESICULAR MANNOSE-BINDING LECTIN"/>
    <property type="match status" value="1"/>
</dbReference>
<dbReference type="InterPro" id="IPR013320">
    <property type="entry name" value="ConA-like_dom_sf"/>
</dbReference>
<dbReference type="GO" id="GO:0000139">
    <property type="term" value="C:Golgi membrane"/>
    <property type="evidence" value="ECO:0007669"/>
    <property type="project" value="TreeGrafter"/>
</dbReference>
<evidence type="ECO:0000256" key="6">
    <source>
        <dbReference type="SAM" id="MobiDB-lite"/>
    </source>
</evidence>
<accession>A0A1S3F466</accession>
<feature type="compositionally biased region" description="Basic and acidic residues" evidence="6">
    <location>
        <begin position="144"/>
        <end position="158"/>
    </location>
</feature>
<keyword evidence="2 7" id="KW-0812">Transmembrane</keyword>
<dbReference type="InterPro" id="IPR051136">
    <property type="entry name" value="Intracellular_Lectin-GPT"/>
</dbReference>
<feature type="signal peptide" evidence="8">
    <location>
        <begin position="1"/>
        <end position="44"/>
    </location>
</feature>
<proteinExistence type="predicted"/>
<sequence length="405" mass="44396">MAAERWFWRWGWGQRCPGRPGLPGPGPGPATLVHFLLLLGSVAADITDGNSEHLKREHSLIKPYQGVGSSSMPLWDFQGSTMLTSQYVRLTPDERSKEGSIWNHQVRGLFSTAGHAPVHPVPSDLPLHHPAAPGGSLGKQLGRGRGEAGRGRGEAGRGEAEAMHHVAWLCPTPSGPVFGSKDNFHGLAVFLDTYPNDETTERVFPYVSVMVNNGSLSYDHSKDGRWTELAGCTADFRNRDHDTFLAVRYSRGRLTVMTDLEDRNEWKNCIDLTGVRLPTGYYFGASAGTGDLSDNHDIISIKLFQLMVEHTPDEENIDWTKIEPGVNFLKSPKDNVDDPTGNFRGGPLTGWRVFLLLLCALLGIIVCAVVGAVVFQKLSGEPWASWSSLAVDMLLCSDSMNPRPP</sequence>
<feature type="region of interest" description="Disordered" evidence="6">
    <location>
        <begin position="123"/>
        <end position="158"/>
    </location>
</feature>